<proteinExistence type="predicted"/>
<dbReference type="InterPro" id="IPR025404">
    <property type="entry name" value="DUF4130"/>
</dbReference>
<dbReference type="Pfam" id="PF13566">
    <property type="entry name" value="DUF4130"/>
    <property type="match status" value="1"/>
</dbReference>
<accession>A0A2N0WJS4</accession>
<dbReference type="InterPro" id="IPR023875">
    <property type="entry name" value="DNA_repair_put"/>
</dbReference>
<dbReference type="RefSeq" id="WP_101235366.1">
    <property type="nucleotide sequence ID" value="NZ_PISJ01000002.1"/>
</dbReference>
<gene>
    <name evidence="2" type="ORF">CW311_00965</name>
</gene>
<organism evidence="2 3">
    <name type="scientific">Acinetobacter proteolyticus</name>
    <dbReference type="NCBI Taxonomy" id="1776741"/>
    <lineage>
        <taxon>Bacteria</taxon>
        <taxon>Pseudomonadati</taxon>
        <taxon>Pseudomonadota</taxon>
        <taxon>Gammaproteobacteria</taxon>
        <taxon>Moraxellales</taxon>
        <taxon>Moraxellaceae</taxon>
        <taxon>Acinetobacter</taxon>
    </lineage>
</organism>
<comment type="caution">
    <text evidence="2">The sequence shown here is derived from an EMBL/GenBank/DDBJ whole genome shotgun (WGS) entry which is preliminary data.</text>
</comment>
<dbReference type="Proteomes" id="UP000233553">
    <property type="component" value="Unassembled WGS sequence"/>
</dbReference>
<dbReference type="EMBL" id="PISJ01000002">
    <property type="protein sequence ID" value="PKF36699.1"/>
    <property type="molecule type" value="Genomic_DNA"/>
</dbReference>
<reference evidence="2 3" key="1">
    <citation type="submission" date="2017-12" db="EMBL/GenBank/DDBJ databases">
        <title>Draft Genome sequences of multiple microbial strains isolated from spacecraft associated surfaces.</title>
        <authorList>
            <person name="Seuylemezian A."/>
            <person name="Vaishampayan P."/>
            <person name="Venkateswaran K."/>
        </authorList>
    </citation>
    <scope>NUCLEOTIDE SEQUENCE [LARGE SCALE GENOMIC DNA]</scope>
    <source>
        <strain evidence="2 3">2P01AA</strain>
    </source>
</reference>
<name>A0A2N0WJS4_9GAMM</name>
<evidence type="ECO:0000313" key="3">
    <source>
        <dbReference type="Proteomes" id="UP000233553"/>
    </source>
</evidence>
<dbReference type="AlphaFoldDB" id="A0A2N0WJS4"/>
<evidence type="ECO:0000259" key="1">
    <source>
        <dbReference type="Pfam" id="PF13566"/>
    </source>
</evidence>
<protein>
    <submittedName>
        <fullName evidence="2">DNA metabolism protein</fullName>
    </submittedName>
</protein>
<sequence length="263" mass="31534">MSNEQLSYYFDGSMAGLLSCVFRAFQFKEFQVQLGLLDGAQHGLFSEVIEVPSHEQHAQRVWSALQKKLSPAALKQIYFASLSESLEAYQHLFNYCIYVFQQQHSIEKDYLHPSVLAISQWTKKVGREKHRMEAFVRFKKTTDGLFLSLVRPDFNVLPLIQPHFKRRYQDQRWLIYDEQRNYGLYYDLQQIHEVCMDAYEIDCNLQKGGSQSFQLELDEQEVLYDQLWKDYFQSINIKERQNIKLHVQYLPKRYWRYLNEKLI</sequence>
<dbReference type="NCBIfam" id="TIGR03915">
    <property type="entry name" value="SAM_7_link_chp"/>
    <property type="match status" value="1"/>
</dbReference>
<evidence type="ECO:0000313" key="2">
    <source>
        <dbReference type="EMBL" id="PKF36699.1"/>
    </source>
</evidence>
<feature type="domain" description="DUF4130" evidence="1">
    <location>
        <begin position="89"/>
        <end position="260"/>
    </location>
</feature>